<name>A0AAU7D4W2_9BACT</name>
<reference evidence="2" key="1">
    <citation type="submission" date="2023-03" db="EMBL/GenBank/DDBJ databases">
        <title>Edaphobacter sp.</title>
        <authorList>
            <person name="Huber K.J."/>
            <person name="Papendorf J."/>
            <person name="Pilke C."/>
            <person name="Bunk B."/>
            <person name="Sproeer C."/>
            <person name="Pester M."/>
        </authorList>
    </citation>
    <scope>NUCLEOTIDE SEQUENCE</scope>
    <source>
        <strain evidence="2">DSM 109920</strain>
    </source>
</reference>
<accession>A0AAU7D4W2</accession>
<proteinExistence type="predicted"/>
<feature type="compositionally biased region" description="Basic and acidic residues" evidence="1">
    <location>
        <begin position="188"/>
        <end position="197"/>
    </location>
</feature>
<dbReference type="SUPFAM" id="SSF54611">
    <property type="entry name" value="SecB-like"/>
    <property type="match status" value="1"/>
</dbReference>
<feature type="region of interest" description="Disordered" evidence="1">
    <location>
        <begin position="159"/>
        <end position="197"/>
    </location>
</feature>
<evidence type="ECO:0000313" key="2">
    <source>
        <dbReference type="EMBL" id="XBH12471.1"/>
    </source>
</evidence>
<dbReference type="RefSeq" id="WP_348269492.1">
    <property type="nucleotide sequence ID" value="NZ_CP121195.1"/>
</dbReference>
<evidence type="ECO:0000256" key="1">
    <source>
        <dbReference type="SAM" id="MobiDB-lite"/>
    </source>
</evidence>
<dbReference type="EMBL" id="CP121195">
    <property type="protein sequence ID" value="XBH12471.1"/>
    <property type="molecule type" value="Genomic_DNA"/>
</dbReference>
<protein>
    <submittedName>
        <fullName evidence="2">Uncharacterized protein</fullName>
    </submittedName>
</protein>
<gene>
    <name evidence="2" type="ORF">P8936_12305</name>
</gene>
<organism evidence="2">
    <name type="scientific">Edaphobacter paludis</name>
    <dbReference type="NCBI Taxonomy" id="3035702"/>
    <lineage>
        <taxon>Bacteria</taxon>
        <taxon>Pseudomonadati</taxon>
        <taxon>Acidobacteriota</taxon>
        <taxon>Terriglobia</taxon>
        <taxon>Terriglobales</taxon>
        <taxon>Acidobacteriaceae</taxon>
        <taxon>Edaphobacter</taxon>
    </lineage>
</organism>
<sequence length="197" mass="21561">MSILIEQTQAEMQCSYAFSRRAEIVGVKVISASFAAPRVLSVDSEESLSVGIRFAPKEAPIVNGCVQANTFFECVITEAAMSEGLDPLAKFECSLMATYQLHEGYMPTEAEIAAFHKANVIFNCWPYFREFIQNSAARMNIPPPPVPFIRVHVISDNPAGALPQPLKRPKKSTKSISMSAGAKLGHSAPRERRSAAE</sequence>
<dbReference type="InterPro" id="IPR035958">
    <property type="entry name" value="SecB-like_sf"/>
</dbReference>
<dbReference type="AlphaFoldDB" id="A0AAU7D4W2"/>
<dbReference type="Gene3D" id="3.10.420.10">
    <property type="entry name" value="SecB-like"/>
    <property type="match status" value="1"/>
</dbReference>